<name>A0A8J8T150_HALGN</name>
<dbReference type="InterPro" id="IPR004843">
    <property type="entry name" value="Calcineurin-like_PHP"/>
</dbReference>
<feature type="domain" description="Serine/threonine specific protein phosphatases" evidence="7">
    <location>
        <begin position="111"/>
        <end position="116"/>
    </location>
</feature>
<keyword evidence="4" id="KW-0464">Manganese</keyword>
<evidence type="ECO:0000259" key="7">
    <source>
        <dbReference type="PROSITE" id="PS00125"/>
    </source>
</evidence>
<dbReference type="AlphaFoldDB" id="A0A8J8T150"/>
<dbReference type="EMBL" id="RRYP01010426">
    <property type="protein sequence ID" value="TNV78392.1"/>
    <property type="molecule type" value="Genomic_DNA"/>
</dbReference>
<evidence type="ECO:0000313" key="9">
    <source>
        <dbReference type="Proteomes" id="UP000785679"/>
    </source>
</evidence>
<dbReference type="GO" id="GO:0046872">
    <property type="term" value="F:metal ion binding"/>
    <property type="evidence" value="ECO:0007669"/>
    <property type="project" value="UniProtKB-KW"/>
</dbReference>
<dbReference type="OrthoDB" id="1930084at2759"/>
<dbReference type="PROSITE" id="PS00125">
    <property type="entry name" value="SER_THR_PHOSPHATASE"/>
    <property type="match status" value="1"/>
</dbReference>
<comment type="catalytic activity">
    <reaction evidence="6">
        <text>O-phospho-L-threonyl-[protein] + H2O = L-threonyl-[protein] + phosphate</text>
        <dbReference type="Rhea" id="RHEA:47004"/>
        <dbReference type="Rhea" id="RHEA-COMP:11060"/>
        <dbReference type="Rhea" id="RHEA-COMP:11605"/>
        <dbReference type="ChEBI" id="CHEBI:15377"/>
        <dbReference type="ChEBI" id="CHEBI:30013"/>
        <dbReference type="ChEBI" id="CHEBI:43474"/>
        <dbReference type="ChEBI" id="CHEBI:61977"/>
        <dbReference type="EC" id="3.1.3.16"/>
    </reaction>
</comment>
<dbReference type="Gene3D" id="3.60.21.10">
    <property type="match status" value="1"/>
</dbReference>
<dbReference type="SUPFAM" id="SSF56300">
    <property type="entry name" value="Metallo-dependent phosphatases"/>
    <property type="match status" value="1"/>
</dbReference>
<dbReference type="EC" id="3.1.3.16" evidence="6"/>
<comment type="similarity">
    <text evidence="5">Belongs to the PPP phosphatase family. PP-4 (PP-X) subfamily.</text>
</comment>
<proteinExistence type="inferred from homology"/>
<reference evidence="8" key="1">
    <citation type="submission" date="2019-06" db="EMBL/GenBank/DDBJ databases">
        <authorList>
            <person name="Zheng W."/>
        </authorList>
    </citation>
    <scope>NUCLEOTIDE SEQUENCE</scope>
    <source>
        <strain evidence="8">QDHG01</strain>
    </source>
</reference>
<keyword evidence="3" id="KW-0904">Protein phosphatase</keyword>
<protein>
    <recommendedName>
        <fullName evidence="6">Serine/threonine-protein phosphatase</fullName>
        <ecNumber evidence="6">3.1.3.16</ecNumber>
    </recommendedName>
</protein>
<evidence type="ECO:0000256" key="5">
    <source>
        <dbReference type="ARBA" id="ARBA00038328"/>
    </source>
</evidence>
<evidence type="ECO:0000256" key="6">
    <source>
        <dbReference type="RuleBase" id="RU004273"/>
    </source>
</evidence>
<keyword evidence="9" id="KW-1185">Reference proteome</keyword>
<dbReference type="CDD" id="cd07415">
    <property type="entry name" value="MPP_PP2A_PP4_PP6"/>
    <property type="match status" value="1"/>
</dbReference>
<gene>
    <name evidence="8" type="ORF">FGO68_gene9092</name>
</gene>
<dbReference type="PANTHER" id="PTHR45619">
    <property type="entry name" value="SERINE/THREONINE-PROTEIN PHOSPHATASE PP2A-RELATED"/>
    <property type="match status" value="1"/>
</dbReference>
<keyword evidence="2 6" id="KW-0378">Hydrolase</keyword>
<dbReference type="SMART" id="SM00156">
    <property type="entry name" value="PP2Ac"/>
    <property type="match status" value="1"/>
</dbReference>
<dbReference type="InterPro" id="IPR029052">
    <property type="entry name" value="Metallo-depent_PP-like"/>
</dbReference>
<accession>A0A8J8T150</accession>
<dbReference type="InterPro" id="IPR006186">
    <property type="entry name" value="Ser/Thr-sp_prot-phosphatase"/>
</dbReference>
<organism evidence="8 9">
    <name type="scientific">Halteria grandinella</name>
    <dbReference type="NCBI Taxonomy" id="5974"/>
    <lineage>
        <taxon>Eukaryota</taxon>
        <taxon>Sar</taxon>
        <taxon>Alveolata</taxon>
        <taxon>Ciliophora</taxon>
        <taxon>Intramacronucleata</taxon>
        <taxon>Spirotrichea</taxon>
        <taxon>Stichotrichia</taxon>
        <taxon>Sporadotrichida</taxon>
        <taxon>Halteriidae</taxon>
        <taxon>Halteria</taxon>
    </lineage>
</organism>
<evidence type="ECO:0000256" key="2">
    <source>
        <dbReference type="ARBA" id="ARBA00022801"/>
    </source>
</evidence>
<dbReference type="FunFam" id="3.60.21.10:FF:000005">
    <property type="entry name" value="Serine/threonine-protein phosphatase"/>
    <property type="match status" value="1"/>
</dbReference>
<comment type="caution">
    <text evidence="8">The sequence shown here is derived from an EMBL/GenBank/DDBJ whole genome shotgun (WGS) entry which is preliminary data.</text>
</comment>
<dbReference type="PRINTS" id="PR00114">
    <property type="entry name" value="STPHPHTASE"/>
</dbReference>
<keyword evidence="1" id="KW-0479">Metal-binding</keyword>
<evidence type="ECO:0000313" key="8">
    <source>
        <dbReference type="EMBL" id="TNV78392.1"/>
    </source>
</evidence>
<evidence type="ECO:0000256" key="3">
    <source>
        <dbReference type="ARBA" id="ARBA00022912"/>
    </source>
</evidence>
<evidence type="ECO:0000256" key="1">
    <source>
        <dbReference type="ARBA" id="ARBA00022723"/>
    </source>
</evidence>
<dbReference type="InterPro" id="IPR047129">
    <property type="entry name" value="PPA2-like"/>
</dbReference>
<dbReference type="Pfam" id="PF00149">
    <property type="entry name" value="Metallophos"/>
    <property type="match status" value="1"/>
</dbReference>
<sequence>MTTTCDVDQWLDTVKSGNVLPERDLRILCEKVKEILIEESNVQPVSAPVTICGDIHGQFHDLLELFNKGGEIPNTRYIFMGDFVDRGYNSVETFQLLLCLKLKYPAHITLLRGNHETRQITTVYGFYDETIRKYGNANPWKYCTEVFDYLGIGAVVEGKIFCIHGGLSPDIKTLDQIRLIERRMEIPHEGPFADLMWSDPEEIETWAMSPRGAGWIFGSKVTAEFNHINDLELVARAHQLVMDGFKYWFKEQSLVTVWSAPNYCYRCGNVASILNVSDKLERSFDIFHAVTESSRAVPYRNVVPYFL</sequence>
<dbReference type="Proteomes" id="UP000785679">
    <property type="component" value="Unassembled WGS sequence"/>
</dbReference>
<evidence type="ECO:0000256" key="4">
    <source>
        <dbReference type="ARBA" id="ARBA00023211"/>
    </source>
</evidence>
<dbReference type="GO" id="GO:0004722">
    <property type="term" value="F:protein serine/threonine phosphatase activity"/>
    <property type="evidence" value="ECO:0007669"/>
    <property type="project" value="UniProtKB-EC"/>
</dbReference>